<feature type="region of interest" description="Disordered" evidence="1">
    <location>
        <begin position="1"/>
        <end position="22"/>
    </location>
</feature>
<feature type="region of interest" description="Disordered" evidence="1">
    <location>
        <begin position="172"/>
        <end position="276"/>
    </location>
</feature>
<dbReference type="InterPro" id="IPR044926">
    <property type="entry name" value="RGS_subdomain_2"/>
</dbReference>
<evidence type="ECO:0000313" key="4">
    <source>
        <dbReference type="Proteomes" id="UP000241769"/>
    </source>
</evidence>
<gene>
    <name evidence="3" type="ORF">PROFUN_00505</name>
</gene>
<feature type="domain" description="RGS" evidence="2">
    <location>
        <begin position="27"/>
        <end position="149"/>
    </location>
</feature>
<dbReference type="EMBL" id="MDYQ01000257">
    <property type="protein sequence ID" value="PRP77644.1"/>
    <property type="molecule type" value="Genomic_DNA"/>
</dbReference>
<dbReference type="PANTHER" id="PTHR10845:SF192">
    <property type="entry name" value="DOUBLE HIT, ISOFORM B"/>
    <property type="match status" value="1"/>
</dbReference>
<sequence>MWAPSVDRDRTERSQDSDIPSNPYDVGLETILSDEDLVMLLREFMKGNFSSENLAFLIEVEAFKAKFLGCSPDDAKLKNRAAEIYLKYIVDSSSGYELNISGALVNEIKNTIGHPYAAIFNRAQASVFRLVEMDCYPKFIRHPPYMEFIDARIQASTSPKRSWRNSIMQTRSANHVGEMQTSSSATQINRHGSVDDIFVSTRKQRPSSTDDSRSRATSIPSKEFKPPTTSAEEDTSPTKKKRNSWFKRKDTTRPASVKHISKRSSVNMTNARRDRSSTVADLGELFRQVSTREETLQRYQQVAHTQSDR</sequence>
<name>A0A2P6N105_9EUKA</name>
<feature type="compositionally biased region" description="Polar residues" evidence="1">
    <location>
        <begin position="172"/>
        <end position="190"/>
    </location>
</feature>
<dbReference type="CDD" id="cd07440">
    <property type="entry name" value="RGS"/>
    <property type="match status" value="1"/>
</dbReference>
<dbReference type="OrthoDB" id="196547at2759"/>
<dbReference type="InterPro" id="IPR036305">
    <property type="entry name" value="RGS_sf"/>
</dbReference>
<dbReference type="SMART" id="SM00315">
    <property type="entry name" value="RGS"/>
    <property type="match status" value="1"/>
</dbReference>
<dbReference type="PANTHER" id="PTHR10845">
    <property type="entry name" value="REGULATOR OF G PROTEIN SIGNALING"/>
    <property type="match status" value="1"/>
</dbReference>
<proteinExistence type="predicted"/>
<protein>
    <submittedName>
        <fullName evidence="3">Regulator of G-protein signaling 7 isoform 1</fullName>
    </submittedName>
</protein>
<feature type="compositionally biased region" description="Basic and acidic residues" evidence="1">
    <location>
        <begin position="1"/>
        <end position="16"/>
    </location>
</feature>
<dbReference type="PROSITE" id="PS50132">
    <property type="entry name" value="RGS"/>
    <property type="match status" value="1"/>
</dbReference>
<dbReference type="SUPFAM" id="SSF48097">
    <property type="entry name" value="Regulator of G-protein signaling, RGS"/>
    <property type="match status" value="1"/>
</dbReference>
<evidence type="ECO:0000313" key="3">
    <source>
        <dbReference type="EMBL" id="PRP77644.1"/>
    </source>
</evidence>
<dbReference type="Proteomes" id="UP000241769">
    <property type="component" value="Unassembled WGS sequence"/>
</dbReference>
<dbReference type="Gene3D" id="1.10.167.10">
    <property type="entry name" value="Regulator of G-protein Signalling 4, domain 2"/>
    <property type="match status" value="1"/>
</dbReference>
<dbReference type="Pfam" id="PF00615">
    <property type="entry name" value="RGS"/>
    <property type="match status" value="1"/>
</dbReference>
<evidence type="ECO:0000256" key="1">
    <source>
        <dbReference type="SAM" id="MobiDB-lite"/>
    </source>
</evidence>
<dbReference type="InterPro" id="IPR016137">
    <property type="entry name" value="RGS"/>
</dbReference>
<reference evidence="3 4" key="1">
    <citation type="journal article" date="2018" name="Genome Biol. Evol.">
        <title>Multiple Roots of Fruiting Body Formation in Amoebozoa.</title>
        <authorList>
            <person name="Hillmann F."/>
            <person name="Forbes G."/>
            <person name="Novohradska S."/>
            <person name="Ferling I."/>
            <person name="Riege K."/>
            <person name="Groth M."/>
            <person name="Westermann M."/>
            <person name="Marz M."/>
            <person name="Spaller T."/>
            <person name="Winckler T."/>
            <person name="Schaap P."/>
            <person name="Glockner G."/>
        </authorList>
    </citation>
    <scope>NUCLEOTIDE SEQUENCE [LARGE SCALE GENOMIC DNA]</scope>
    <source>
        <strain evidence="3 4">Jena</strain>
    </source>
</reference>
<dbReference type="PRINTS" id="PR01301">
    <property type="entry name" value="RGSPROTEIN"/>
</dbReference>
<accession>A0A2P6N105</accession>
<dbReference type="InParanoid" id="A0A2P6N105"/>
<organism evidence="3 4">
    <name type="scientific">Planoprotostelium fungivorum</name>
    <dbReference type="NCBI Taxonomy" id="1890364"/>
    <lineage>
        <taxon>Eukaryota</taxon>
        <taxon>Amoebozoa</taxon>
        <taxon>Evosea</taxon>
        <taxon>Variosea</taxon>
        <taxon>Cavosteliida</taxon>
        <taxon>Cavosteliaceae</taxon>
        <taxon>Planoprotostelium</taxon>
    </lineage>
</organism>
<comment type="caution">
    <text evidence="3">The sequence shown here is derived from an EMBL/GenBank/DDBJ whole genome shotgun (WGS) entry which is preliminary data.</text>
</comment>
<keyword evidence="4" id="KW-1185">Reference proteome</keyword>
<dbReference type="STRING" id="1890364.A0A2P6N105"/>
<evidence type="ECO:0000259" key="2">
    <source>
        <dbReference type="PROSITE" id="PS50132"/>
    </source>
</evidence>
<dbReference type="AlphaFoldDB" id="A0A2P6N105"/>